<sequence length="95" mass="11134">MAMTKLIIERGVIGFTENRLFTCRVCPNRHDCEAFNTPFDLEDYEEFRKTGITPGCDMEGREYIIYVDNNAVFVELGDWKWAEMLWKERDGDGRG</sequence>
<accession>H3ZQ13</accession>
<dbReference type="GeneID" id="16548926"/>
<reference evidence="1 2" key="1">
    <citation type="journal article" date="2012" name="J. Bacteriol.">
        <title>Genome sequence of the model hyperthermophilic archaeon Thermococcus litoralis NS-C.</title>
        <authorList>
            <person name="Gardner A.F."/>
            <person name="Kumar S."/>
            <person name="Perler F.B."/>
        </authorList>
    </citation>
    <scope>NUCLEOTIDE SEQUENCE [LARGE SCALE GENOMIC DNA]</scope>
    <source>
        <strain evidence="2">ATCC 51850 / DSM 5473 / JCM 8560 / NS-C</strain>
    </source>
</reference>
<proteinExistence type="predicted"/>
<dbReference type="PaxDb" id="523849-OCC_02957"/>
<dbReference type="KEGG" id="tlt:OCC_02957"/>
<organism evidence="1 2">
    <name type="scientific">Thermococcus litoralis (strain ATCC 51850 / DSM 5473 / JCM 8560 / NS-C)</name>
    <dbReference type="NCBI Taxonomy" id="523849"/>
    <lineage>
        <taxon>Archaea</taxon>
        <taxon>Methanobacteriati</taxon>
        <taxon>Methanobacteriota</taxon>
        <taxon>Thermococci</taxon>
        <taxon>Thermococcales</taxon>
        <taxon>Thermococcaceae</taxon>
        <taxon>Thermococcus</taxon>
    </lineage>
</organism>
<dbReference type="RefSeq" id="WP_004069357.1">
    <property type="nucleotide sequence ID" value="NC_022084.1"/>
</dbReference>
<dbReference type="STRING" id="523849.OCC_02957"/>
<dbReference type="Proteomes" id="UP000015502">
    <property type="component" value="Chromosome"/>
</dbReference>
<keyword evidence="2" id="KW-1185">Reference proteome</keyword>
<dbReference type="AlphaFoldDB" id="H3ZQ13"/>
<dbReference type="HOGENOM" id="CLU_2366374_0_0_2"/>
<gene>
    <name evidence="1" type="ORF">OCC_02957</name>
</gene>
<protein>
    <submittedName>
        <fullName evidence="1">Uncharacterized protein</fullName>
    </submittedName>
</protein>
<evidence type="ECO:0000313" key="1">
    <source>
        <dbReference type="EMBL" id="EHR77976.1"/>
    </source>
</evidence>
<dbReference type="EMBL" id="CP006670">
    <property type="protein sequence ID" value="EHR77976.1"/>
    <property type="molecule type" value="Genomic_DNA"/>
</dbReference>
<name>H3ZQ13_THELN</name>
<evidence type="ECO:0000313" key="2">
    <source>
        <dbReference type="Proteomes" id="UP000015502"/>
    </source>
</evidence>